<accession>A0A518IRX5</accession>
<keyword evidence="2" id="KW-1185">Reference proteome</keyword>
<dbReference type="InterPro" id="IPR024508">
    <property type="entry name" value="DUF3226"/>
</dbReference>
<proteinExistence type="predicted"/>
<dbReference type="RefSeq" id="WP_145283749.1">
    <property type="nucleotide sequence ID" value="NZ_CP036318.1"/>
</dbReference>
<sequence length="264" mass="29185">MRTYGYLVVEGPHDIEFAYRLLAPYGLERVRLEAELDPFFQPLVPTTFPHNGDLQARVPVPLFMQSNSHAIALHSALGDTRLAQTIEESAFSIDYSQLAGIGIILDTDKEVAVTTRYAGLKEEFARNSFNLPAIPGTISADEQRVGVFVLPDNQSEGNLEDLLLQCAESTFPKLLESARKHVDFARDDTSFVDKKREDLSKSAKYNKAVVGSIATTLRPGRAVQASIQDNVWLRGNNLNLPRIKAVQTFLVDLFGLALPTAPTQ</sequence>
<name>A0A518IRX5_9BACT</name>
<protein>
    <submittedName>
        <fullName evidence="1">Uncharacterized protein</fullName>
    </submittedName>
</protein>
<dbReference type="AlphaFoldDB" id="A0A518IRX5"/>
<dbReference type="Proteomes" id="UP000316770">
    <property type="component" value="Chromosome"/>
</dbReference>
<organism evidence="1 2">
    <name type="scientific">Rosistilla oblonga</name>
    <dbReference type="NCBI Taxonomy" id="2527990"/>
    <lineage>
        <taxon>Bacteria</taxon>
        <taxon>Pseudomonadati</taxon>
        <taxon>Planctomycetota</taxon>
        <taxon>Planctomycetia</taxon>
        <taxon>Pirellulales</taxon>
        <taxon>Pirellulaceae</taxon>
        <taxon>Rosistilla</taxon>
    </lineage>
</organism>
<evidence type="ECO:0000313" key="2">
    <source>
        <dbReference type="Proteomes" id="UP000316770"/>
    </source>
</evidence>
<reference evidence="1 2" key="1">
    <citation type="submission" date="2019-02" db="EMBL/GenBank/DDBJ databases">
        <title>Deep-cultivation of Planctomycetes and their phenomic and genomic characterization uncovers novel biology.</title>
        <authorList>
            <person name="Wiegand S."/>
            <person name="Jogler M."/>
            <person name="Boedeker C."/>
            <person name="Pinto D."/>
            <person name="Vollmers J."/>
            <person name="Rivas-Marin E."/>
            <person name="Kohn T."/>
            <person name="Peeters S.H."/>
            <person name="Heuer A."/>
            <person name="Rast P."/>
            <person name="Oberbeckmann S."/>
            <person name="Bunk B."/>
            <person name="Jeske O."/>
            <person name="Meyerdierks A."/>
            <person name="Storesund J.E."/>
            <person name="Kallscheuer N."/>
            <person name="Luecker S."/>
            <person name="Lage O.M."/>
            <person name="Pohl T."/>
            <person name="Merkel B.J."/>
            <person name="Hornburger P."/>
            <person name="Mueller R.-W."/>
            <person name="Bruemmer F."/>
            <person name="Labrenz M."/>
            <person name="Spormann A.M."/>
            <person name="Op den Camp H."/>
            <person name="Overmann J."/>
            <person name="Amann R."/>
            <person name="Jetten M.S.M."/>
            <person name="Mascher T."/>
            <person name="Medema M.H."/>
            <person name="Devos D.P."/>
            <person name="Kaster A.-K."/>
            <person name="Ovreas L."/>
            <person name="Rohde M."/>
            <person name="Galperin M.Y."/>
            <person name="Jogler C."/>
        </authorList>
    </citation>
    <scope>NUCLEOTIDE SEQUENCE [LARGE SCALE GENOMIC DNA]</scope>
    <source>
        <strain evidence="1 2">Mal33</strain>
    </source>
</reference>
<dbReference type="EMBL" id="CP036318">
    <property type="protein sequence ID" value="QDV55832.1"/>
    <property type="molecule type" value="Genomic_DNA"/>
</dbReference>
<dbReference type="Pfam" id="PF11536">
    <property type="entry name" value="DUF3226"/>
    <property type="match status" value="1"/>
</dbReference>
<evidence type="ECO:0000313" key="1">
    <source>
        <dbReference type="EMBL" id="QDV55832.1"/>
    </source>
</evidence>
<gene>
    <name evidence="1" type="ORF">Mal33_18110</name>
</gene>